<evidence type="ECO:0000313" key="4">
    <source>
        <dbReference type="Proteomes" id="UP001230207"/>
    </source>
</evidence>
<reference evidence="3 4" key="1">
    <citation type="submission" date="2023-07" db="EMBL/GenBank/DDBJ databases">
        <title>Genomic Encyclopedia of Type Strains, Phase IV (KMG-IV): sequencing the most valuable type-strain genomes for metagenomic binning, comparative biology and taxonomic classification.</title>
        <authorList>
            <person name="Goeker M."/>
        </authorList>
    </citation>
    <scope>NUCLEOTIDE SEQUENCE [LARGE SCALE GENOMIC DNA]</scope>
    <source>
        <strain evidence="3 4">DSM 1112</strain>
    </source>
</reference>
<dbReference type="PANTHER" id="PTHR40254">
    <property type="entry name" value="BLR0577 PROTEIN"/>
    <property type="match status" value="1"/>
</dbReference>
<dbReference type="Gene3D" id="3.50.50.60">
    <property type="entry name" value="FAD/NAD(P)-binding domain"/>
    <property type="match status" value="1"/>
</dbReference>
<dbReference type="SUPFAM" id="SSF51905">
    <property type="entry name" value="FAD/NAD(P)-binding domain"/>
    <property type="match status" value="2"/>
</dbReference>
<dbReference type="Proteomes" id="UP001230207">
    <property type="component" value="Unassembled WGS sequence"/>
</dbReference>
<name>A0ABU0BUN6_9HYPH</name>
<organism evidence="3 4">
    <name type="scientific">Pararhizobium capsulatum DSM 1112</name>
    <dbReference type="NCBI Taxonomy" id="1121113"/>
    <lineage>
        <taxon>Bacteria</taxon>
        <taxon>Pseudomonadati</taxon>
        <taxon>Pseudomonadota</taxon>
        <taxon>Alphaproteobacteria</taxon>
        <taxon>Hyphomicrobiales</taxon>
        <taxon>Rhizobiaceae</taxon>
        <taxon>Rhizobium/Agrobacterium group</taxon>
        <taxon>Pararhizobium</taxon>
    </lineage>
</organism>
<dbReference type="PANTHER" id="PTHR40254:SF1">
    <property type="entry name" value="BLR0577 PROTEIN"/>
    <property type="match status" value="1"/>
</dbReference>
<protein>
    <submittedName>
        <fullName evidence="3">NAD(P)/FAD-binding protein YdhS</fullName>
    </submittedName>
</protein>
<feature type="domain" description="FAD-dependent urate hydroxylase HpyO/Asp monooxygenase CreE-like FAD/NAD(P)-binding" evidence="2">
    <location>
        <begin position="12"/>
        <end position="164"/>
    </location>
</feature>
<dbReference type="RefSeq" id="WP_307232484.1">
    <property type="nucleotide sequence ID" value="NZ_JAUSVF010000001.1"/>
</dbReference>
<keyword evidence="1" id="KW-0472">Membrane</keyword>
<dbReference type="InterPro" id="IPR036188">
    <property type="entry name" value="FAD/NAD-bd_sf"/>
</dbReference>
<accession>A0ABU0BUN6</accession>
<gene>
    <name evidence="3" type="ORF">QO002_003821</name>
</gene>
<dbReference type="Pfam" id="PF13454">
    <property type="entry name" value="NAD_binding_9"/>
    <property type="match status" value="1"/>
</dbReference>
<keyword evidence="4" id="KW-1185">Reference proteome</keyword>
<evidence type="ECO:0000259" key="2">
    <source>
        <dbReference type="Pfam" id="PF13454"/>
    </source>
</evidence>
<dbReference type="EMBL" id="JAUSVF010000001">
    <property type="protein sequence ID" value="MDQ0321683.1"/>
    <property type="molecule type" value="Genomic_DNA"/>
</dbReference>
<evidence type="ECO:0000256" key="1">
    <source>
        <dbReference type="SAM" id="Phobius"/>
    </source>
</evidence>
<comment type="caution">
    <text evidence="3">The sequence shown here is derived from an EMBL/GenBank/DDBJ whole genome shotgun (WGS) entry which is preliminary data.</text>
</comment>
<sequence>MPFQKSVPVVGIVGGGFTGATVALHLANTFGKRKPPKIVVFEPRERLGAGLAYDTAEPVHRINVPAGRMSAYPDDPESFTRWLEKTDALVDDPEAFSADGTPFPRRAIFGRYVAAQLAPLLSSGIVEHRRTTVSEIARDAGRWIVQPQDGQTTEVDILVVAVSHPSPSLPRSLRAIASHPKLIGDATRPDALAPIEPSDRVLVVGNGLTAADVIAALRRRGHRGAITAISRRGLRSRGHSKSVQDPFGDFLDHPSPTASHLLHRVRQQIAAAVRAGFTWHAVLDTVRSQAQTIWAGLPVAERRRIVRHLRPFWDVHRFRIAPQVEHALDEAVEDGSLSILAASVLSAKQGDDGFHLLLRKRHATEPMPLVVDAVVVTTGPGHGSILQSQPFLSGLAENGLLTLCPTGLGILNDRTARAVTAQGEHLETLFIAGPLARGTVGELMGLPQVTEHAVLVAQQVADILSAGPTGDPVKPAAFKKQAALP</sequence>
<evidence type="ECO:0000313" key="3">
    <source>
        <dbReference type="EMBL" id="MDQ0321683.1"/>
    </source>
</evidence>
<dbReference type="InterPro" id="IPR052189">
    <property type="entry name" value="L-asp_N-monooxygenase_NS-form"/>
</dbReference>
<keyword evidence="1" id="KW-0812">Transmembrane</keyword>
<proteinExistence type="predicted"/>
<feature type="transmembrane region" description="Helical" evidence="1">
    <location>
        <begin position="6"/>
        <end position="27"/>
    </location>
</feature>
<keyword evidence="1" id="KW-1133">Transmembrane helix</keyword>
<dbReference type="InterPro" id="IPR038732">
    <property type="entry name" value="HpyO/CreE_NAD-binding"/>
</dbReference>